<dbReference type="EMBL" id="WWCX01000001">
    <property type="protein sequence ID" value="MYM92265.1"/>
    <property type="molecule type" value="Genomic_DNA"/>
</dbReference>
<dbReference type="InterPro" id="IPR038674">
    <property type="entry name" value="CzcE_sf"/>
</dbReference>
<feature type="chain" id="PRO_5032966875" evidence="1">
    <location>
        <begin position="25"/>
        <end position="114"/>
    </location>
</feature>
<protein>
    <submittedName>
        <fullName evidence="2">CzcE family metal-binding protein</fullName>
    </submittedName>
</protein>
<keyword evidence="1" id="KW-0732">Signal</keyword>
<dbReference type="Gene3D" id="2.60.40.2280">
    <property type="entry name" value="Heavy-metal resistance protein CzcE"/>
    <property type="match status" value="1"/>
</dbReference>
<comment type="caution">
    <text evidence="2">The sequence shown here is derived from an EMBL/GenBank/DDBJ whole genome shotgun (WGS) entry which is preliminary data.</text>
</comment>
<evidence type="ECO:0000313" key="3">
    <source>
        <dbReference type="Proteomes" id="UP000447355"/>
    </source>
</evidence>
<accession>A0A845GFW1</accession>
<organism evidence="2 3">
    <name type="scientific">Duganella vulcania</name>
    <dbReference type="NCBI Taxonomy" id="2692166"/>
    <lineage>
        <taxon>Bacteria</taxon>
        <taxon>Pseudomonadati</taxon>
        <taxon>Pseudomonadota</taxon>
        <taxon>Betaproteobacteria</taxon>
        <taxon>Burkholderiales</taxon>
        <taxon>Oxalobacteraceae</taxon>
        <taxon>Telluria group</taxon>
        <taxon>Duganella</taxon>
    </lineage>
</organism>
<sequence length="114" mass="11824">MQSIKSKFAAVLVVVALAPLAALAHQDQAHSNAALGSAAQAAAATRTVAITTGIQSVNVDQGDVVTFEVGGKSFTWQFDTLRPSGSFNLADIAPADVNVDGVRVYVAPNPLYRN</sequence>
<feature type="signal peptide" evidence="1">
    <location>
        <begin position="1"/>
        <end position="24"/>
    </location>
</feature>
<dbReference type="InterPro" id="IPR031560">
    <property type="entry name" value="CzcE"/>
</dbReference>
<reference evidence="2" key="1">
    <citation type="submission" date="2019-12" db="EMBL/GenBank/DDBJ databases">
        <title>Novel species isolated from a subtropical stream in China.</title>
        <authorList>
            <person name="Lu H."/>
        </authorList>
    </citation>
    <scope>NUCLEOTIDE SEQUENCE [LARGE SCALE GENOMIC DNA]</scope>
    <source>
        <strain evidence="2">FT81W</strain>
    </source>
</reference>
<dbReference type="Pfam" id="PF16986">
    <property type="entry name" value="CzcE"/>
    <property type="match status" value="1"/>
</dbReference>
<name>A0A845GFW1_9BURK</name>
<dbReference type="AlphaFoldDB" id="A0A845GFW1"/>
<dbReference type="Proteomes" id="UP000447355">
    <property type="component" value="Unassembled WGS sequence"/>
</dbReference>
<proteinExistence type="predicted"/>
<evidence type="ECO:0000313" key="2">
    <source>
        <dbReference type="EMBL" id="MYM92265.1"/>
    </source>
</evidence>
<gene>
    <name evidence="2" type="ORF">GTP90_00145</name>
</gene>
<evidence type="ECO:0000256" key="1">
    <source>
        <dbReference type="SAM" id="SignalP"/>
    </source>
</evidence>
<dbReference type="RefSeq" id="WP_161081549.1">
    <property type="nucleotide sequence ID" value="NZ_WWCX01000001.1"/>
</dbReference>